<evidence type="ECO:0000256" key="5">
    <source>
        <dbReference type="ARBA" id="ARBA00023136"/>
    </source>
</evidence>
<dbReference type="InterPro" id="IPR003838">
    <property type="entry name" value="ABC3_permease_C"/>
</dbReference>
<dbReference type="AlphaFoldDB" id="A0A2T0UY71"/>
<feature type="transmembrane region" description="Helical" evidence="6">
    <location>
        <begin position="12"/>
        <end position="32"/>
    </location>
</feature>
<feature type="transmembrane region" description="Helical" evidence="6">
    <location>
        <begin position="494"/>
        <end position="515"/>
    </location>
</feature>
<sequence length="1055" mass="109756">MWQAIRYRGGQSLVLVLISALVTTCAVFAPLFSRAIDQALLRATIGRLEPADLKLGVLASRARAQGDASLEASTVEESMPPELMQWYEPGIAMTTDQSNVVPTAGKKPSPVRLVARDEVCEHLTLDSGTCPSAPDDLLVSAADAKLWGWKVGTPLTVPGAKDAQNDFVVSGTYTVKEDPGYWLRTELQGKSGVIVQYGDLVPGIDDFVVTPEALKKGRDNVQITVDYPLRTDTITLDSLAAAGRAVAAIEPISGAGVTSPLPQIAETVDNGKALVRQLVPLLIAQLVAVALAVLVLVASAAVAQRRPEIAVARLRGRSREGSRRLVMAELGATVLLGLPLGVLLAVALSEIVRRFVLPPGVPFELGWQVPAAAAAAGLASLAVVYAAARPVLREPIASLLRRVPPATASRGLRVVDVILIVLAAVGIVGLLTNQVTGPMAVLTPTLLALAAGALLGTLAVVGAARLGRRGLARGRLGPALASLAIARRPATRQILLVVTAVSALVVFATNAVAVADRNRQNRAELTAGAFAALRTGSKDPTAVARLVDGLPAGQREHAMPVGIVTQRDAQSTPTLAARPDQLRRIAYAPPAQESLRLGPLALPDQEPVMLSGTRITAKLVYDTTPRGYAFSPQPPGQGPAKAEVDPKPLRLGMTVTTPDGQVLSRDLTDVPHTGKGTIAVDAPVLCDQGCRLQGLWLQVKQPQSPWGLEAVSGTLDLSGIAVDGTSLGIDGVDGWLKPVPPEESPTSGVVSNSIDPATGLPYSNENPVVSDRLAIAAAPGGGLRLDFENTGRRLGTDRADTPAVVPSVLAGPVPVGGKPDRFAIQNLAGLTTPARATQRVPALPFVGERGALVNLDLMLRVGGTLPASGAMEMWVDEDFPGGVAGAERALRAGGFEILQTRTYADEKRLLDESATGWGLLLGVFAALLALVLAAVMLVVVAMTTGRVVTRDIAALRVAGVSGADLRRAALREALLPVLAAALVGGLCGIAGSWLAMPLIPLFDTPAAVPALDLVPAWVVMALAWLVVIAVLGVVAAVLGLRAARRGDSDRLREAW</sequence>
<accession>A0A2T0UY71</accession>
<proteinExistence type="predicted"/>
<feature type="domain" description="ABC3 transporter permease C-terminal" evidence="7">
    <location>
        <begin position="924"/>
        <end position="1041"/>
    </location>
</feature>
<feature type="transmembrane region" description="Helical" evidence="6">
    <location>
        <begin position="369"/>
        <end position="392"/>
    </location>
</feature>
<feature type="transmembrane region" description="Helical" evidence="6">
    <location>
        <begin position="412"/>
        <end position="432"/>
    </location>
</feature>
<evidence type="ECO:0000313" key="8">
    <source>
        <dbReference type="EMBL" id="PRY62879.1"/>
    </source>
</evidence>
<feature type="domain" description="ABC3 transporter permease C-terminal" evidence="7">
    <location>
        <begin position="282"/>
        <end position="388"/>
    </location>
</feature>
<evidence type="ECO:0000256" key="3">
    <source>
        <dbReference type="ARBA" id="ARBA00022692"/>
    </source>
</evidence>
<evidence type="ECO:0000256" key="2">
    <source>
        <dbReference type="ARBA" id="ARBA00022475"/>
    </source>
</evidence>
<evidence type="ECO:0000313" key="9">
    <source>
        <dbReference type="Proteomes" id="UP000237822"/>
    </source>
</evidence>
<protein>
    <submittedName>
        <fullName evidence="8">FtsX-like permease family protein</fullName>
    </submittedName>
</protein>
<dbReference type="EMBL" id="PVTI01000003">
    <property type="protein sequence ID" value="PRY62879.1"/>
    <property type="molecule type" value="Genomic_DNA"/>
</dbReference>
<keyword evidence="2" id="KW-1003">Cell membrane</keyword>
<feature type="transmembrane region" description="Helical" evidence="6">
    <location>
        <begin position="917"/>
        <end position="940"/>
    </location>
</feature>
<keyword evidence="4 6" id="KW-1133">Transmembrane helix</keyword>
<reference evidence="8 9" key="1">
    <citation type="submission" date="2018-03" db="EMBL/GenBank/DDBJ databases">
        <title>Genomic Encyclopedia of Archaeal and Bacterial Type Strains, Phase II (KMG-II): from individual species to whole genera.</title>
        <authorList>
            <person name="Goeker M."/>
        </authorList>
    </citation>
    <scope>NUCLEOTIDE SEQUENCE [LARGE SCALE GENOMIC DNA]</scope>
    <source>
        <strain evidence="8 9">ATCC BAA-1496</strain>
    </source>
</reference>
<comment type="subcellular location">
    <subcellularLocation>
        <location evidence="1">Cell membrane</location>
        <topology evidence="1">Multi-pass membrane protein</topology>
    </subcellularLocation>
</comment>
<dbReference type="PANTHER" id="PTHR30287:SF2">
    <property type="entry name" value="BLL1001 PROTEIN"/>
    <property type="match status" value="1"/>
</dbReference>
<dbReference type="InterPro" id="IPR038766">
    <property type="entry name" value="Membrane_comp_ABC_pdt"/>
</dbReference>
<evidence type="ECO:0000256" key="6">
    <source>
        <dbReference type="SAM" id="Phobius"/>
    </source>
</evidence>
<dbReference type="Pfam" id="PF02687">
    <property type="entry name" value="FtsX"/>
    <property type="match status" value="2"/>
</dbReference>
<dbReference type="OrthoDB" id="3275641at2"/>
<organism evidence="8 9">
    <name type="scientific">Knoellia remsis</name>
    <dbReference type="NCBI Taxonomy" id="407159"/>
    <lineage>
        <taxon>Bacteria</taxon>
        <taxon>Bacillati</taxon>
        <taxon>Actinomycetota</taxon>
        <taxon>Actinomycetes</taxon>
        <taxon>Micrococcales</taxon>
        <taxon>Intrasporangiaceae</taxon>
        <taxon>Knoellia</taxon>
    </lineage>
</organism>
<evidence type="ECO:0000259" key="7">
    <source>
        <dbReference type="Pfam" id="PF02687"/>
    </source>
</evidence>
<comment type="caution">
    <text evidence="8">The sequence shown here is derived from an EMBL/GenBank/DDBJ whole genome shotgun (WGS) entry which is preliminary data.</text>
</comment>
<feature type="transmembrane region" description="Helical" evidence="6">
    <location>
        <begin position="1016"/>
        <end position="1040"/>
    </location>
</feature>
<dbReference type="GO" id="GO:0005886">
    <property type="term" value="C:plasma membrane"/>
    <property type="evidence" value="ECO:0007669"/>
    <property type="project" value="UniProtKB-SubCell"/>
</dbReference>
<keyword evidence="3 6" id="KW-0812">Transmembrane</keyword>
<evidence type="ECO:0000256" key="1">
    <source>
        <dbReference type="ARBA" id="ARBA00004651"/>
    </source>
</evidence>
<feature type="transmembrane region" description="Helical" evidence="6">
    <location>
        <begin position="282"/>
        <end position="304"/>
    </location>
</feature>
<feature type="transmembrane region" description="Helical" evidence="6">
    <location>
        <begin position="444"/>
        <end position="466"/>
    </location>
</feature>
<keyword evidence="5 6" id="KW-0472">Membrane</keyword>
<feature type="transmembrane region" description="Helical" evidence="6">
    <location>
        <begin position="325"/>
        <end position="349"/>
    </location>
</feature>
<keyword evidence="9" id="KW-1185">Reference proteome</keyword>
<gene>
    <name evidence="8" type="ORF">BCF74_10386</name>
</gene>
<dbReference type="Proteomes" id="UP000237822">
    <property type="component" value="Unassembled WGS sequence"/>
</dbReference>
<dbReference type="RefSeq" id="WP_106296454.1">
    <property type="nucleotide sequence ID" value="NZ_PVTI01000003.1"/>
</dbReference>
<evidence type="ECO:0000256" key="4">
    <source>
        <dbReference type="ARBA" id="ARBA00022989"/>
    </source>
</evidence>
<dbReference type="PANTHER" id="PTHR30287">
    <property type="entry name" value="MEMBRANE COMPONENT OF PREDICTED ABC SUPERFAMILY METABOLITE UPTAKE TRANSPORTER"/>
    <property type="match status" value="1"/>
</dbReference>
<name>A0A2T0UY71_9MICO</name>
<feature type="transmembrane region" description="Helical" evidence="6">
    <location>
        <begin position="973"/>
        <end position="996"/>
    </location>
</feature>